<evidence type="ECO:0000256" key="6">
    <source>
        <dbReference type="ARBA" id="ARBA00022801"/>
    </source>
</evidence>
<dbReference type="OrthoDB" id="9803580at2"/>
<evidence type="ECO:0000256" key="8">
    <source>
        <dbReference type="ARBA" id="ARBA00023002"/>
    </source>
</evidence>
<dbReference type="FunFam" id="3.40.50.720:FF:000189">
    <property type="entry name" value="Bifunctional protein FolD"/>
    <property type="match status" value="1"/>
</dbReference>
<comment type="function">
    <text evidence="12">Catalyzes the oxidation of 5,10-methylenetetrahydrofolate to 5,10-methenyltetrahydrofolate and then the hydrolysis of 5,10-methenyltetrahydrofolate to 10-formyltetrahydrofolate.</text>
</comment>
<dbReference type="GO" id="GO:0004477">
    <property type="term" value="F:methenyltetrahydrofolate cyclohydrolase activity"/>
    <property type="evidence" value="ECO:0007669"/>
    <property type="project" value="UniProtKB-UniRule"/>
</dbReference>
<dbReference type="EC" id="3.5.4.9" evidence="12"/>
<comment type="similarity">
    <text evidence="12">Belongs to the tetrahydrofolate dehydrogenase/cyclohydrolase family.</text>
</comment>
<dbReference type="FunFam" id="3.40.50.10860:FF:000005">
    <property type="entry name" value="C-1-tetrahydrofolate synthase, cytoplasmic, putative"/>
    <property type="match status" value="1"/>
</dbReference>
<feature type="domain" description="Tetrahydrofolate dehydrogenase/cyclohydrolase catalytic" evidence="13">
    <location>
        <begin position="4"/>
        <end position="119"/>
    </location>
</feature>
<evidence type="ECO:0000256" key="4">
    <source>
        <dbReference type="ARBA" id="ARBA00022605"/>
    </source>
</evidence>
<comment type="caution">
    <text evidence="12">Lacks conserved residue(s) required for the propagation of feature annotation.</text>
</comment>
<evidence type="ECO:0000256" key="10">
    <source>
        <dbReference type="ARBA" id="ARBA00023167"/>
    </source>
</evidence>
<name>A0A401XKK0_9FLAO</name>
<dbReference type="InterPro" id="IPR046346">
    <property type="entry name" value="Aminoacid_DH-like_N_sf"/>
</dbReference>
<keyword evidence="16" id="KW-1185">Reference proteome</keyword>
<dbReference type="GO" id="GO:0006164">
    <property type="term" value="P:purine nucleotide biosynthetic process"/>
    <property type="evidence" value="ECO:0007669"/>
    <property type="project" value="UniProtKB-KW"/>
</dbReference>
<dbReference type="PANTHER" id="PTHR48099">
    <property type="entry name" value="C-1-TETRAHYDROFOLATE SYNTHASE, CYTOPLASMIC-RELATED"/>
    <property type="match status" value="1"/>
</dbReference>
<sequence length="291" mass="31174">MILLDGIKTSQDLRNEIAEEVEHIVKNGGKRPHLAAVLVGNNGASVTYVNAKIKACEEVGFKSTLVKLSDTISEGELLAEVKKLNEDPEIDGFIVQLPLPVQIDEKKIILAIRPDKDVDGFHPENVGRMALGMSGFVPATPAGIIELLDRYNIETGGKHCVVLGRSHIVGQPIAMLMARNTYPGNSTVTLCHSHTRNLTDIIRSADILIAAVGRPNFVTADMVKDGVVVVDVGITRIVDKTKKSGYRIVGDVDFNGVSQKAAFITPVPGGVGPMTIVSLLKNTLKAARGKS</sequence>
<keyword evidence="4 12" id="KW-0028">Amino-acid biosynthesis</keyword>
<dbReference type="InterPro" id="IPR020630">
    <property type="entry name" value="THF_DH/CycHdrlase_cat_dom"/>
</dbReference>
<evidence type="ECO:0000259" key="13">
    <source>
        <dbReference type="Pfam" id="PF00763"/>
    </source>
</evidence>
<keyword evidence="8 12" id="KW-0560">Oxidoreductase</keyword>
<dbReference type="PANTHER" id="PTHR48099:SF5">
    <property type="entry name" value="C-1-TETRAHYDROFOLATE SYNTHASE, CYTOPLASMIC"/>
    <property type="match status" value="1"/>
</dbReference>
<evidence type="ECO:0000313" key="16">
    <source>
        <dbReference type="Proteomes" id="UP000286715"/>
    </source>
</evidence>
<dbReference type="PROSITE" id="PS00767">
    <property type="entry name" value="THF_DHG_CYH_2"/>
    <property type="match status" value="1"/>
</dbReference>
<dbReference type="HAMAP" id="MF_01576">
    <property type="entry name" value="THF_DHG_CYH"/>
    <property type="match status" value="1"/>
</dbReference>
<dbReference type="InterPro" id="IPR036291">
    <property type="entry name" value="NAD(P)-bd_dom_sf"/>
</dbReference>
<keyword evidence="9 12" id="KW-0368">Histidine biosynthesis</keyword>
<evidence type="ECO:0000259" key="14">
    <source>
        <dbReference type="Pfam" id="PF02882"/>
    </source>
</evidence>
<dbReference type="Gene3D" id="3.40.50.720">
    <property type="entry name" value="NAD(P)-binding Rossmann-like Domain"/>
    <property type="match status" value="1"/>
</dbReference>
<evidence type="ECO:0000313" key="15">
    <source>
        <dbReference type="EMBL" id="GCD77539.1"/>
    </source>
</evidence>
<evidence type="ECO:0000256" key="2">
    <source>
        <dbReference type="ARBA" id="ARBA00011738"/>
    </source>
</evidence>
<keyword evidence="3 12" id="KW-0554">One-carbon metabolism</keyword>
<organism evidence="15 16">
    <name type="scientific">Thermaurantimonas aggregans</name>
    <dbReference type="NCBI Taxonomy" id="2173829"/>
    <lineage>
        <taxon>Bacteria</taxon>
        <taxon>Pseudomonadati</taxon>
        <taxon>Bacteroidota</taxon>
        <taxon>Flavobacteriia</taxon>
        <taxon>Flavobacteriales</taxon>
        <taxon>Schleiferiaceae</taxon>
        <taxon>Thermaurantimonas</taxon>
    </lineage>
</organism>
<evidence type="ECO:0000256" key="12">
    <source>
        <dbReference type="HAMAP-Rule" id="MF_01576"/>
    </source>
</evidence>
<dbReference type="Pfam" id="PF00763">
    <property type="entry name" value="THF_DHG_CYH"/>
    <property type="match status" value="1"/>
</dbReference>
<dbReference type="Pfam" id="PF02882">
    <property type="entry name" value="THF_DHG_CYH_C"/>
    <property type="match status" value="1"/>
</dbReference>
<evidence type="ECO:0000256" key="1">
    <source>
        <dbReference type="ARBA" id="ARBA00004777"/>
    </source>
</evidence>
<dbReference type="EC" id="1.5.1.5" evidence="12"/>
<feature type="binding site" evidence="12">
    <location>
        <begin position="164"/>
        <end position="166"/>
    </location>
    <ligand>
        <name>NADP(+)</name>
        <dbReference type="ChEBI" id="CHEBI:58349"/>
    </ligand>
</feature>
<feature type="domain" description="Tetrahydrofolate dehydrogenase/cyclohydrolase NAD(P)-binding" evidence="14">
    <location>
        <begin position="138"/>
        <end position="288"/>
    </location>
</feature>
<dbReference type="SUPFAM" id="SSF51735">
    <property type="entry name" value="NAD(P)-binding Rossmann-fold domains"/>
    <property type="match status" value="1"/>
</dbReference>
<keyword evidence="11 12" id="KW-0511">Multifunctional enzyme</keyword>
<reference evidence="15 16" key="1">
    <citation type="submission" date="2018-11" db="EMBL/GenBank/DDBJ databases">
        <title>Schleiferia aggregans sp. nov., a moderately thermophilic heterotrophic bacterium isolated from microbial mats at a terrestrial hot spring.</title>
        <authorList>
            <person name="Iino T."/>
            <person name="Ohkuma M."/>
            <person name="Haruta S."/>
        </authorList>
    </citation>
    <scope>NUCLEOTIDE SEQUENCE [LARGE SCALE GENOMIC DNA]</scope>
    <source>
        <strain evidence="15 16">LA</strain>
    </source>
</reference>
<protein>
    <recommendedName>
        <fullName evidence="12">Bifunctional protein FolD</fullName>
    </recommendedName>
    <domain>
        <recommendedName>
            <fullName evidence="12">Methylenetetrahydrofolate dehydrogenase</fullName>
            <ecNumber evidence="12">1.5.1.5</ecNumber>
        </recommendedName>
    </domain>
    <domain>
        <recommendedName>
            <fullName evidence="12">Methenyltetrahydrofolate cyclohydrolase</fullName>
            <ecNumber evidence="12">3.5.4.9</ecNumber>
        </recommendedName>
    </domain>
</protein>
<comment type="subunit">
    <text evidence="2 12">Homodimer.</text>
</comment>
<keyword evidence="5 12" id="KW-0658">Purine biosynthesis</keyword>
<proteinExistence type="inferred from homology"/>
<dbReference type="GO" id="GO:0000105">
    <property type="term" value="P:L-histidine biosynthetic process"/>
    <property type="evidence" value="ECO:0007669"/>
    <property type="project" value="UniProtKB-KW"/>
</dbReference>
<feature type="binding site" evidence="12">
    <location>
        <position position="234"/>
    </location>
    <ligand>
        <name>NADP(+)</name>
        <dbReference type="ChEBI" id="CHEBI:58349"/>
    </ligand>
</feature>
<dbReference type="Gene3D" id="3.40.50.10860">
    <property type="entry name" value="Leucine Dehydrogenase, chain A, domain 1"/>
    <property type="match status" value="1"/>
</dbReference>
<dbReference type="GO" id="GO:0035999">
    <property type="term" value="P:tetrahydrofolate interconversion"/>
    <property type="evidence" value="ECO:0007669"/>
    <property type="project" value="UniProtKB-UniRule"/>
</dbReference>
<dbReference type="PRINTS" id="PR00085">
    <property type="entry name" value="THFDHDRGNASE"/>
</dbReference>
<evidence type="ECO:0000256" key="5">
    <source>
        <dbReference type="ARBA" id="ARBA00022755"/>
    </source>
</evidence>
<evidence type="ECO:0000256" key="7">
    <source>
        <dbReference type="ARBA" id="ARBA00022857"/>
    </source>
</evidence>
<dbReference type="InterPro" id="IPR000672">
    <property type="entry name" value="THF_DH/CycHdrlase"/>
</dbReference>
<comment type="pathway">
    <text evidence="1 12">One-carbon metabolism; tetrahydrofolate interconversion.</text>
</comment>
<dbReference type="Proteomes" id="UP000286715">
    <property type="component" value="Unassembled WGS sequence"/>
</dbReference>
<gene>
    <name evidence="12 15" type="primary">folD</name>
    <name evidence="15" type="ORF">JCM31826_10210</name>
</gene>
<dbReference type="GO" id="GO:0009086">
    <property type="term" value="P:methionine biosynthetic process"/>
    <property type="evidence" value="ECO:0007669"/>
    <property type="project" value="UniProtKB-KW"/>
</dbReference>
<dbReference type="GO" id="GO:0005829">
    <property type="term" value="C:cytosol"/>
    <property type="evidence" value="ECO:0007669"/>
    <property type="project" value="TreeGrafter"/>
</dbReference>
<keyword evidence="6 12" id="KW-0378">Hydrolase</keyword>
<dbReference type="EMBL" id="BHZE01000008">
    <property type="protein sequence ID" value="GCD77539.1"/>
    <property type="molecule type" value="Genomic_DNA"/>
</dbReference>
<dbReference type="GO" id="GO:0004488">
    <property type="term" value="F:methylenetetrahydrofolate dehydrogenase (NADP+) activity"/>
    <property type="evidence" value="ECO:0007669"/>
    <property type="project" value="UniProtKB-UniRule"/>
</dbReference>
<comment type="catalytic activity">
    <reaction evidence="12">
        <text>(6R)-5,10-methylene-5,6,7,8-tetrahydrofolate + NADP(+) = (6R)-5,10-methenyltetrahydrofolate + NADPH</text>
        <dbReference type="Rhea" id="RHEA:22812"/>
        <dbReference type="ChEBI" id="CHEBI:15636"/>
        <dbReference type="ChEBI" id="CHEBI:57455"/>
        <dbReference type="ChEBI" id="CHEBI:57783"/>
        <dbReference type="ChEBI" id="CHEBI:58349"/>
        <dbReference type="EC" id="1.5.1.5"/>
    </reaction>
</comment>
<evidence type="ECO:0000256" key="11">
    <source>
        <dbReference type="ARBA" id="ARBA00023268"/>
    </source>
</evidence>
<keyword evidence="7 12" id="KW-0521">NADP</keyword>
<dbReference type="RefSeq" id="WP_124397604.1">
    <property type="nucleotide sequence ID" value="NZ_BHZE01000008.1"/>
</dbReference>
<dbReference type="UniPathway" id="UPA00193"/>
<dbReference type="AlphaFoldDB" id="A0A401XKK0"/>
<dbReference type="CDD" id="cd01080">
    <property type="entry name" value="NAD_bind_m-THF_DH_Cyclohyd"/>
    <property type="match status" value="1"/>
</dbReference>
<dbReference type="InterPro" id="IPR020867">
    <property type="entry name" value="THF_DH/CycHdrlase_CS"/>
</dbReference>
<dbReference type="PROSITE" id="PS00766">
    <property type="entry name" value="THF_DHG_CYH_1"/>
    <property type="match status" value="1"/>
</dbReference>
<dbReference type="InterPro" id="IPR020631">
    <property type="entry name" value="THF_DH/CycHdrlase_NAD-bd_dom"/>
</dbReference>
<comment type="caution">
    <text evidence="15">The sequence shown here is derived from an EMBL/GenBank/DDBJ whole genome shotgun (WGS) entry which is preliminary data.</text>
</comment>
<evidence type="ECO:0000256" key="9">
    <source>
        <dbReference type="ARBA" id="ARBA00023102"/>
    </source>
</evidence>
<comment type="catalytic activity">
    <reaction evidence="12">
        <text>(6R)-5,10-methenyltetrahydrofolate + H2O = (6R)-10-formyltetrahydrofolate + H(+)</text>
        <dbReference type="Rhea" id="RHEA:23700"/>
        <dbReference type="ChEBI" id="CHEBI:15377"/>
        <dbReference type="ChEBI" id="CHEBI:15378"/>
        <dbReference type="ChEBI" id="CHEBI:57455"/>
        <dbReference type="ChEBI" id="CHEBI:195366"/>
        <dbReference type="EC" id="3.5.4.9"/>
    </reaction>
</comment>
<dbReference type="SUPFAM" id="SSF53223">
    <property type="entry name" value="Aminoacid dehydrogenase-like, N-terminal domain"/>
    <property type="match status" value="1"/>
</dbReference>
<accession>A0A401XKK0</accession>
<evidence type="ECO:0000256" key="3">
    <source>
        <dbReference type="ARBA" id="ARBA00022563"/>
    </source>
</evidence>
<keyword evidence="10 12" id="KW-0486">Methionine biosynthesis</keyword>